<dbReference type="InterPro" id="IPR016181">
    <property type="entry name" value="Acyl_CoA_acyltransferase"/>
</dbReference>
<keyword evidence="3" id="KW-1185">Reference proteome</keyword>
<dbReference type="RefSeq" id="WP_377930436.1">
    <property type="nucleotide sequence ID" value="NZ_JBHUEM010000054.1"/>
</dbReference>
<gene>
    <name evidence="2" type="ORF">ACFSCX_22225</name>
</gene>
<dbReference type="Gene3D" id="3.40.630.30">
    <property type="match status" value="1"/>
</dbReference>
<dbReference type="GO" id="GO:0016746">
    <property type="term" value="F:acyltransferase activity"/>
    <property type="evidence" value="ECO:0007669"/>
    <property type="project" value="UniProtKB-KW"/>
</dbReference>
<keyword evidence="2" id="KW-0808">Transferase</keyword>
<evidence type="ECO:0000313" key="3">
    <source>
        <dbReference type="Proteomes" id="UP001597214"/>
    </source>
</evidence>
<dbReference type="EC" id="2.3.-.-" evidence="2"/>
<evidence type="ECO:0000259" key="1">
    <source>
        <dbReference type="PROSITE" id="PS51186"/>
    </source>
</evidence>
<dbReference type="PROSITE" id="PS51186">
    <property type="entry name" value="GNAT"/>
    <property type="match status" value="1"/>
</dbReference>
<reference evidence="3" key="1">
    <citation type="journal article" date="2019" name="Int. J. Syst. Evol. Microbiol.">
        <title>The Global Catalogue of Microorganisms (GCM) 10K type strain sequencing project: providing services to taxonomists for standard genome sequencing and annotation.</title>
        <authorList>
            <consortium name="The Broad Institute Genomics Platform"/>
            <consortium name="The Broad Institute Genome Sequencing Center for Infectious Disease"/>
            <person name="Wu L."/>
            <person name="Ma J."/>
        </authorList>
    </citation>
    <scope>NUCLEOTIDE SEQUENCE [LARGE SCALE GENOMIC DNA]</scope>
    <source>
        <strain evidence="3">CCUG 49339</strain>
    </source>
</reference>
<evidence type="ECO:0000313" key="2">
    <source>
        <dbReference type="EMBL" id="MFD1739203.1"/>
    </source>
</evidence>
<sequence length="154" mass="17917">MKFEFRTMTQEQAENIAYGWHYEGEYSFYDIEADKEDLQEFLHPETRENSMFAVTEDDELIAFLSVNNVGENIFEIGLGLRPDLTGRGKGMEFLKSAMDFAKSTYDPQKITLSVATFNQRAIKVYRKVGFKDVKIFTQYTNGGTFEFLKMEYIC</sequence>
<dbReference type="PANTHER" id="PTHR43792">
    <property type="entry name" value="GNAT FAMILY, PUTATIVE (AFU_ORTHOLOGUE AFUA_3G00765)-RELATED-RELATED"/>
    <property type="match status" value="1"/>
</dbReference>
<dbReference type="Proteomes" id="UP001597214">
    <property type="component" value="Unassembled WGS sequence"/>
</dbReference>
<name>A0ABW4LVT8_9BACI</name>
<dbReference type="SUPFAM" id="SSF55729">
    <property type="entry name" value="Acyl-CoA N-acyltransferases (Nat)"/>
    <property type="match status" value="1"/>
</dbReference>
<dbReference type="InterPro" id="IPR051531">
    <property type="entry name" value="N-acetyltransferase"/>
</dbReference>
<accession>A0ABW4LVT8</accession>
<comment type="caution">
    <text evidence="2">The sequence shown here is derived from an EMBL/GenBank/DDBJ whole genome shotgun (WGS) entry which is preliminary data.</text>
</comment>
<protein>
    <submittedName>
        <fullName evidence="2">GNAT family N-acetyltransferase</fullName>
        <ecNumber evidence="2">2.3.-.-</ecNumber>
    </submittedName>
</protein>
<dbReference type="InterPro" id="IPR000182">
    <property type="entry name" value="GNAT_dom"/>
</dbReference>
<dbReference type="EMBL" id="JBHUEM010000054">
    <property type="protein sequence ID" value="MFD1739203.1"/>
    <property type="molecule type" value="Genomic_DNA"/>
</dbReference>
<feature type="domain" description="N-acetyltransferase" evidence="1">
    <location>
        <begin position="3"/>
        <end position="151"/>
    </location>
</feature>
<organism evidence="2 3">
    <name type="scientific">Bacillus salitolerans</name>
    <dbReference type="NCBI Taxonomy" id="1437434"/>
    <lineage>
        <taxon>Bacteria</taxon>
        <taxon>Bacillati</taxon>
        <taxon>Bacillota</taxon>
        <taxon>Bacilli</taxon>
        <taxon>Bacillales</taxon>
        <taxon>Bacillaceae</taxon>
        <taxon>Bacillus</taxon>
    </lineage>
</organism>
<keyword evidence="2" id="KW-0012">Acyltransferase</keyword>
<dbReference type="Pfam" id="PF13302">
    <property type="entry name" value="Acetyltransf_3"/>
    <property type="match status" value="1"/>
</dbReference>
<proteinExistence type="predicted"/>